<evidence type="ECO:0000313" key="2">
    <source>
        <dbReference type="EMBL" id="WEW56729.1"/>
    </source>
</evidence>
<name>A0AAF0IJE3_9EURO</name>
<feature type="compositionally biased region" description="Basic and acidic residues" evidence="1">
    <location>
        <begin position="37"/>
        <end position="47"/>
    </location>
</feature>
<evidence type="ECO:0000313" key="3">
    <source>
        <dbReference type="Proteomes" id="UP001219355"/>
    </source>
</evidence>
<gene>
    <name evidence="2" type="ORF">PRK78_002178</name>
</gene>
<evidence type="ECO:0000256" key="1">
    <source>
        <dbReference type="SAM" id="MobiDB-lite"/>
    </source>
</evidence>
<accession>A0AAF0IJE3</accession>
<dbReference type="PANTHER" id="PTHR36452:SF1">
    <property type="entry name" value="DUF2461 DOMAIN-CONTAINING PROTEIN"/>
    <property type="match status" value="1"/>
</dbReference>
<reference evidence="2" key="1">
    <citation type="submission" date="2023-03" db="EMBL/GenBank/DDBJ databases">
        <title>Emydomyces testavorans Genome Sequence.</title>
        <authorList>
            <person name="Hoyer L."/>
        </authorList>
    </citation>
    <scope>NUCLEOTIDE SEQUENCE</scope>
    <source>
        <strain evidence="2">16-2883</strain>
    </source>
</reference>
<protein>
    <submittedName>
        <fullName evidence="2">Uncharacterized protein</fullName>
    </submittedName>
</protein>
<dbReference type="PANTHER" id="PTHR36452">
    <property type="entry name" value="CHROMOSOME 12, WHOLE GENOME SHOTGUN SEQUENCE"/>
    <property type="match status" value="1"/>
</dbReference>
<organism evidence="2 3">
    <name type="scientific">Emydomyces testavorans</name>
    <dbReference type="NCBI Taxonomy" id="2070801"/>
    <lineage>
        <taxon>Eukaryota</taxon>
        <taxon>Fungi</taxon>
        <taxon>Dikarya</taxon>
        <taxon>Ascomycota</taxon>
        <taxon>Pezizomycotina</taxon>
        <taxon>Eurotiomycetes</taxon>
        <taxon>Eurotiomycetidae</taxon>
        <taxon>Onygenales</taxon>
        <taxon>Nannizziopsiaceae</taxon>
        <taxon>Emydomyces</taxon>
    </lineage>
</organism>
<dbReference type="Proteomes" id="UP001219355">
    <property type="component" value="Chromosome 1"/>
</dbReference>
<dbReference type="AlphaFoldDB" id="A0AAF0IJE3"/>
<feature type="compositionally biased region" description="Basic and acidic residues" evidence="1">
    <location>
        <begin position="138"/>
        <end position="156"/>
    </location>
</feature>
<proteinExistence type="predicted"/>
<sequence>MPRRSSRFVPDSSAKLQSSPTNSSSLNAQRRAKRQRSREDLLQENRKLKSSTKKSRYFEQPDAESSNDELSAAPSEVASSPRSAYADSNAESYAPDTNDEDEEEPVSNYDDESEDYNPKGGGTARKASGKSKGRTRSQGKEPRMTQAPRNKELWREGVKAGLGPGKEVFIELPNARDPGNTPYEDHTIHPNTMLFLKDLKANNNREWLKRHDQDYRTSKKDWDTFVEKLSEKIMEKDSTIPELPVKDLVCREAGLLEPHSL</sequence>
<feature type="compositionally biased region" description="Acidic residues" evidence="1">
    <location>
        <begin position="97"/>
        <end position="115"/>
    </location>
</feature>
<dbReference type="EMBL" id="CP120627">
    <property type="protein sequence ID" value="WEW56729.1"/>
    <property type="molecule type" value="Genomic_DNA"/>
</dbReference>
<dbReference type="InterPro" id="IPR012808">
    <property type="entry name" value="CHP02453"/>
</dbReference>
<feature type="compositionally biased region" description="Polar residues" evidence="1">
    <location>
        <begin position="14"/>
        <end position="28"/>
    </location>
</feature>
<keyword evidence="3" id="KW-1185">Reference proteome</keyword>
<feature type="compositionally biased region" description="Basic residues" evidence="1">
    <location>
        <begin position="127"/>
        <end position="137"/>
    </location>
</feature>
<feature type="region of interest" description="Disordered" evidence="1">
    <location>
        <begin position="1"/>
        <end position="156"/>
    </location>
</feature>
<dbReference type="Pfam" id="PF09365">
    <property type="entry name" value="DUF2461"/>
    <property type="match status" value="1"/>
</dbReference>